<dbReference type="AlphaFoldDB" id="A0A2V4R2V6"/>
<evidence type="ECO:0000259" key="2">
    <source>
        <dbReference type="Pfam" id="PF01266"/>
    </source>
</evidence>
<dbReference type="EMBL" id="NKUB01000015">
    <property type="protein sequence ID" value="PYD69083.1"/>
    <property type="molecule type" value="Genomic_DNA"/>
</dbReference>
<keyword evidence="4" id="KW-1185">Reference proteome</keyword>
<protein>
    <recommendedName>
        <fullName evidence="2">FAD dependent oxidoreductase domain-containing protein</fullName>
    </recommendedName>
</protein>
<organism evidence="3 4">
    <name type="scientific">Komagataeibacter swingsii</name>
    <dbReference type="NCBI Taxonomy" id="215220"/>
    <lineage>
        <taxon>Bacteria</taxon>
        <taxon>Pseudomonadati</taxon>
        <taxon>Pseudomonadota</taxon>
        <taxon>Alphaproteobacteria</taxon>
        <taxon>Acetobacterales</taxon>
        <taxon>Acetobacteraceae</taxon>
        <taxon>Komagataeibacter</taxon>
    </lineage>
</organism>
<dbReference type="InterPro" id="IPR006076">
    <property type="entry name" value="FAD-dep_OxRdtase"/>
</dbReference>
<dbReference type="Gene3D" id="3.30.9.10">
    <property type="entry name" value="D-Amino Acid Oxidase, subunit A, domain 2"/>
    <property type="match status" value="1"/>
</dbReference>
<gene>
    <name evidence="3" type="ORF">CFR76_11880</name>
</gene>
<dbReference type="GO" id="GO:0005737">
    <property type="term" value="C:cytoplasm"/>
    <property type="evidence" value="ECO:0007669"/>
    <property type="project" value="TreeGrafter"/>
</dbReference>
<dbReference type="Proteomes" id="UP000247371">
    <property type="component" value="Unassembled WGS sequence"/>
</dbReference>
<evidence type="ECO:0000313" key="4">
    <source>
        <dbReference type="Proteomes" id="UP000247371"/>
    </source>
</evidence>
<name>A0A2V4R2V6_9PROT</name>
<keyword evidence="1" id="KW-0560">Oxidoreductase</keyword>
<accession>A0A2V4R2V6</accession>
<evidence type="ECO:0000256" key="1">
    <source>
        <dbReference type="ARBA" id="ARBA00023002"/>
    </source>
</evidence>
<dbReference type="InterPro" id="IPR036188">
    <property type="entry name" value="FAD/NAD-bd_sf"/>
</dbReference>
<comment type="caution">
    <text evidence="3">The sequence shown here is derived from an EMBL/GenBank/DDBJ whole genome shotgun (WGS) entry which is preliminary data.</text>
</comment>
<sequence>MDIPTMVDAVVIGCGITGVASAYEMARSGLSVLVVDRFGPAAMASGWTLGGVRQSGRDPAELPLARMAVGIWETLSEELEAPTGYRQDGNLRLGMSETDMVDIRAMVADQKAHGLDLCVLEGGAAVQAIAPAISAEVAGASYCPTDGHADPVATVNAYIAAARRLNVTFAFGESVTEILSDNNRVSGVRTDRRTIAASHVIMATGIFGNDLLQPYGVRVPIESKVVTVVRSAPVAPLLKQVISVASALRTDAACAGRQQIDGSFRFTSGIEDWNGQMRTTPNPTVLPTAQALAGTIQSFAEVVPAINTIEIETFWCGLIDHTPDALPVMDRVDALPGLVVARGYSGHGFCLGPVSGRLICALVRGDEPACDLSAFRMNRFASHEDMAFERVTLNG</sequence>
<feature type="domain" description="FAD dependent oxidoreductase" evidence="2">
    <location>
        <begin position="8"/>
        <end position="361"/>
    </location>
</feature>
<dbReference type="Pfam" id="PF01266">
    <property type="entry name" value="DAO"/>
    <property type="match status" value="1"/>
</dbReference>
<dbReference type="Gene3D" id="3.50.50.60">
    <property type="entry name" value="FAD/NAD(P)-binding domain"/>
    <property type="match status" value="1"/>
</dbReference>
<dbReference type="GO" id="GO:0016491">
    <property type="term" value="F:oxidoreductase activity"/>
    <property type="evidence" value="ECO:0007669"/>
    <property type="project" value="UniProtKB-KW"/>
</dbReference>
<dbReference type="SUPFAM" id="SSF51905">
    <property type="entry name" value="FAD/NAD(P)-binding domain"/>
    <property type="match status" value="1"/>
</dbReference>
<proteinExistence type="predicted"/>
<reference evidence="3 4" key="1">
    <citation type="submission" date="2017-07" db="EMBL/GenBank/DDBJ databases">
        <title>A draft genome sequence of Komagataeibacter swingsii LMG 22125.</title>
        <authorList>
            <person name="Skraban J."/>
            <person name="Cleenwerck I."/>
            <person name="Vandamme P."/>
            <person name="Trcek J."/>
        </authorList>
    </citation>
    <scope>NUCLEOTIDE SEQUENCE [LARGE SCALE GENOMIC DNA]</scope>
    <source>
        <strain evidence="3 4">LMG 22125</strain>
    </source>
</reference>
<dbReference type="PANTHER" id="PTHR13847">
    <property type="entry name" value="SARCOSINE DEHYDROGENASE-RELATED"/>
    <property type="match status" value="1"/>
</dbReference>
<evidence type="ECO:0000313" key="3">
    <source>
        <dbReference type="EMBL" id="PYD69083.1"/>
    </source>
</evidence>